<evidence type="ECO:0000313" key="2">
    <source>
        <dbReference type="Proteomes" id="UP000503336"/>
    </source>
</evidence>
<dbReference type="EMBL" id="CP049056">
    <property type="protein sequence ID" value="QIE56979.1"/>
    <property type="molecule type" value="Genomic_DNA"/>
</dbReference>
<dbReference type="Proteomes" id="UP000503336">
    <property type="component" value="Chromosome"/>
</dbReference>
<name>A0A7L5C4V0_9RHOB</name>
<accession>A0A7L5C4V0</accession>
<organism evidence="1 2">
    <name type="scientific">Pikeienuella piscinae</name>
    <dbReference type="NCBI Taxonomy" id="2748098"/>
    <lineage>
        <taxon>Bacteria</taxon>
        <taxon>Pseudomonadati</taxon>
        <taxon>Pseudomonadota</taxon>
        <taxon>Alphaproteobacteria</taxon>
        <taxon>Rhodobacterales</taxon>
        <taxon>Paracoccaceae</taxon>
        <taxon>Pikeienuella</taxon>
    </lineage>
</organism>
<gene>
    <name evidence="1" type="ORF">G5B40_16955</name>
</gene>
<dbReference type="Pfam" id="PF06748">
    <property type="entry name" value="DUF1217"/>
    <property type="match status" value="1"/>
</dbReference>
<keyword evidence="2" id="KW-1185">Reference proteome</keyword>
<protein>
    <submittedName>
        <fullName evidence="1">DUF1217 domain-containing protein</fullName>
    </submittedName>
</protein>
<dbReference type="AlphaFoldDB" id="A0A7L5C4V0"/>
<dbReference type="KEGG" id="hdh:G5B40_16955"/>
<evidence type="ECO:0000313" key="1">
    <source>
        <dbReference type="EMBL" id="QIE56979.1"/>
    </source>
</evidence>
<sequence length="281" mass="30927">MSFTPILPASGLLGYRLLTQTEDSQRAIFETQPEISRDIEYFNKHIGAVETAEDLVSDRRLLRVALGAFGLDEEIDKRAFIRKVLEEGSEDPEAFANRFTDPRYKEIAAAFGFGDTLGARTFEPGFGARITAAYKDRQFEIAVGGQDEALRLALNFRREIKDYADADDPEGTAWFSVMGEKPLRAVFEGAFGLSEAFGQLDIDRQRDELRQYNETVFGSKSLEVFQDDEIVEKAISRFLIRRSIEDGPSAATPGYAALTLLGGGGGVGSTGLANLILSSTL</sequence>
<dbReference type="RefSeq" id="WP_165101063.1">
    <property type="nucleotide sequence ID" value="NZ_CP049056.1"/>
</dbReference>
<reference evidence="1 2" key="1">
    <citation type="submission" date="2020-02" db="EMBL/GenBank/DDBJ databases">
        <title>complete genome sequence of Rhodobacteraceae bacterium.</title>
        <authorList>
            <person name="Park J."/>
            <person name="Kim Y.-S."/>
            <person name="Kim K.-H."/>
        </authorList>
    </citation>
    <scope>NUCLEOTIDE SEQUENCE [LARGE SCALE GENOMIC DNA]</scope>
    <source>
        <strain evidence="1 2">RR4-56</strain>
    </source>
</reference>
<dbReference type="SUPFAM" id="SSF158837">
    <property type="entry name" value="AGR C 984p-like"/>
    <property type="match status" value="1"/>
</dbReference>
<dbReference type="InterPro" id="IPR023157">
    <property type="entry name" value="AGR-C-984p-like_sf"/>
</dbReference>
<dbReference type="Gene3D" id="1.10.3700.10">
    <property type="entry name" value="AGR C 984p-like"/>
    <property type="match status" value="1"/>
</dbReference>
<dbReference type="InterPro" id="IPR010626">
    <property type="entry name" value="DUF1217"/>
</dbReference>
<proteinExistence type="predicted"/>